<dbReference type="EMBL" id="JGYP01000001">
    <property type="protein sequence ID" value="KFI46829.1"/>
    <property type="molecule type" value="Genomic_DNA"/>
</dbReference>
<name>A0A086ZJX9_9BIFI</name>
<dbReference type="CDD" id="cd03424">
    <property type="entry name" value="NUDIX_ADPRase_Nudt5_UGPPase_Nudt14"/>
    <property type="match status" value="1"/>
</dbReference>
<dbReference type="InterPro" id="IPR000086">
    <property type="entry name" value="NUDIX_hydrolase_dom"/>
</dbReference>
<dbReference type="PROSITE" id="PS51462">
    <property type="entry name" value="NUDIX"/>
    <property type="match status" value="1"/>
</dbReference>
<dbReference type="SUPFAM" id="SSF55811">
    <property type="entry name" value="Nudix"/>
    <property type="match status" value="1"/>
</dbReference>
<organism evidence="4 5">
    <name type="scientific">Bifidobacterium bohemicum DSM 22767</name>
    <dbReference type="NCBI Taxonomy" id="1437606"/>
    <lineage>
        <taxon>Bacteria</taxon>
        <taxon>Bacillati</taxon>
        <taxon>Actinomycetota</taxon>
        <taxon>Actinomycetes</taxon>
        <taxon>Bifidobacteriales</taxon>
        <taxon>Bifidobacteriaceae</taxon>
        <taxon>Bifidobacterium</taxon>
    </lineage>
</organism>
<evidence type="ECO:0000256" key="2">
    <source>
        <dbReference type="ARBA" id="ARBA00022801"/>
    </source>
</evidence>
<evidence type="ECO:0000259" key="3">
    <source>
        <dbReference type="PROSITE" id="PS51462"/>
    </source>
</evidence>
<proteinExistence type="predicted"/>
<dbReference type="GO" id="GO:0016787">
    <property type="term" value="F:hydrolase activity"/>
    <property type="evidence" value="ECO:0007669"/>
    <property type="project" value="UniProtKB-KW"/>
</dbReference>
<dbReference type="PANTHER" id="PTHR11839:SF18">
    <property type="entry name" value="NUDIX HYDROLASE DOMAIN-CONTAINING PROTEIN"/>
    <property type="match status" value="1"/>
</dbReference>
<dbReference type="GO" id="GO:0005829">
    <property type="term" value="C:cytosol"/>
    <property type="evidence" value="ECO:0007669"/>
    <property type="project" value="TreeGrafter"/>
</dbReference>
<comment type="cofactor">
    <cofactor evidence="1">
        <name>Mg(2+)</name>
        <dbReference type="ChEBI" id="CHEBI:18420"/>
    </cofactor>
</comment>
<keyword evidence="5" id="KW-1185">Reference proteome</keyword>
<protein>
    <submittedName>
        <fullName evidence="4">NUDIX family hydrolase</fullName>
    </submittedName>
</protein>
<evidence type="ECO:0000313" key="4">
    <source>
        <dbReference type="EMBL" id="KFI46829.1"/>
    </source>
</evidence>
<accession>A0A086ZJX9</accession>
<dbReference type="STRING" id="1437606.BBOH_0303"/>
<dbReference type="GO" id="GO:0019693">
    <property type="term" value="P:ribose phosphate metabolic process"/>
    <property type="evidence" value="ECO:0007669"/>
    <property type="project" value="TreeGrafter"/>
</dbReference>
<dbReference type="Gene3D" id="3.90.79.10">
    <property type="entry name" value="Nucleoside Triphosphate Pyrophosphohydrolase"/>
    <property type="match status" value="1"/>
</dbReference>
<gene>
    <name evidence="4" type="ORF">BBOH_0303</name>
</gene>
<dbReference type="Pfam" id="PF00293">
    <property type="entry name" value="NUDIX"/>
    <property type="match status" value="1"/>
</dbReference>
<dbReference type="AlphaFoldDB" id="A0A086ZJX9"/>
<keyword evidence="2 4" id="KW-0378">Hydrolase</keyword>
<reference evidence="4 5" key="1">
    <citation type="submission" date="2014-03" db="EMBL/GenBank/DDBJ databases">
        <title>Genomics of Bifidobacteria.</title>
        <authorList>
            <person name="Ventura M."/>
            <person name="Milani C."/>
            <person name="Lugli G.A."/>
        </authorList>
    </citation>
    <scope>NUCLEOTIDE SEQUENCE [LARGE SCALE GENOMIC DNA]</scope>
    <source>
        <strain evidence="4 5">DSM 22767</strain>
    </source>
</reference>
<dbReference type="PROSITE" id="PS00893">
    <property type="entry name" value="NUDIX_BOX"/>
    <property type="match status" value="1"/>
</dbReference>
<dbReference type="eggNOG" id="COG0494">
    <property type="taxonomic scope" value="Bacteria"/>
</dbReference>
<evidence type="ECO:0000256" key="1">
    <source>
        <dbReference type="ARBA" id="ARBA00001946"/>
    </source>
</evidence>
<feature type="domain" description="Nudix hydrolase" evidence="3">
    <location>
        <begin position="123"/>
        <end position="261"/>
    </location>
</feature>
<evidence type="ECO:0000313" key="5">
    <source>
        <dbReference type="Proteomes" id="UP000029096"/>
    </source>
</evidence>
<dbReference type="PANTHER" id="PTHR11839">
    <property type="entry name" value="UDP/ADP-SUGAR PYROPHOSPHATASE"/>
    <property type="match status" value="1"/>
</dbReference>
<dbReference type="InterPro" id="IPR020084">
    <property type="entry name" value="NUDIX_hydrolase_CS"/>
</dbReference>
<sequence>MDTVIQNRQNSNNNAEVRHKVNQRLRQTSDGIDMDAEPTVLSSQTVYQGAIFHVDDMRIALNREKLDLDGSSAQYGEQGIEATEHGGLEAAPRPNDVVEGNGGNGFGSHGQSSDQVVIRRQVVRHAGSVVMLSHDTVHDLYLIEREYRVGSGGFVYGLPAGLIDGDENIEVAALRELREETGIEPVEDHPFDFETIASCYLSEGMSSECSNIMAVRMGQWRRGERHFDPDEHVQSAWVNWDELAALEFKGAQVIIALQYEQLRRLRAGLIS</sequence>
<dbReference type="InterPro" id="IPR015797">
    <property type="entry name" value="NUDIX_hydrolase-like_dom_sf"/>
</dbReference>
<comment type="caution">
    <text evidence="4">The sequence shown here is derived from an EMBL/GenBank/DDBJ whole genome shotgun (WGS) entry which is preliminary data.</text>
</comment>
<dbReference type="GO" id="GO:0006753">
    <property type="term" value="P:nucleoside phosphate metabolic process"/>
    <property type="evidence" value="ECO:0007669"/>
    <property type="project" value="TreeGrafter"/>
</dbReference>
<dbReference type="Proteomes" id="UP000029096">
    <property type="component" value="Unassembled WGS sequence"/>
</dbReference>